<evidence type="ECO:0000313" key="15">
    <source>
        <dbReference type="EMBL" id="QOD40320.1"/>
    </source>
</evidence>
<evidence type="ECO:0000313" key="7">
    <source>
        <dbReference type="EMBL" id="QKE52012.1"/>
    </source>
</evidence>
<evidence type="ECO:0000313" key="11">
    <source>
        <dbReference type="EMBL" id="QOD40316.1"/>
    </source>
</evidence>
<evidence type="ECO:0000313" key="14">
    <source>
        <dbReference type="EMBL" id="QOD40319.1"/>
    </source>
</evidence>
<dbReference type="AlphaFoldDB" id="K9LDX5"/>
<dbReference type="EMBL" id="MT820933">
    <property type="protein sequence ID" value="QOD40329.1"/>
    <property type="molecule type" value="Genomic_DNA"/>
</dbReference>
<organism evidence="3">
    <name type="scientific">Corynespora cassiicola</name>
    <name type="common">Target leaf spot disease fungus</name>
    <name type="synonym">Helminthosporium cassiicola</name>
    <dbReference type="NCBI Taxonomy" id="59586"/>
    <lineage>
        <taxon>Eukaryota</taxon>
        <taxon>Fungi</taxon>
        <taxon>Dikarya</taxon>
        <taxon>Ascomycota</taxon>
        <taxon>Pezizomycotina</taxon>
        <taxon>Dothideomycetes</taxon>
        <taxon>Pleosporomycetidae</taxon>
        <taxon>Pleosporales</taxon>
        <taxon>Corynesporascaceae</taxon>
        <taxon>Corynespora</taxon>
    </lineage>
</organism>
<dbReference type="EMBL" id="MT820928">
    <property type="protein sequence ID" value="QOD40324.1"/>
    <property type="molecule type" value="Genomic_DNA"/>
</dbReference>
<feature type="chain" id="PRO_5011096201" evidence="1">
    <location>
        <begin position="18"/>
        <end position="60"/>
    </location>
</feature>
<evidence type="ECO:0000313" key="23">
    <source>
        <dbReference type="EMBL" id="QOD40328.1"/>
    </source>
</evidence>
<dbReference type="EMBL" id="MK890009">
    <property type="protein sequence ID" value="QKE52010.1"/>
    <property type="molecule type" value="Genomic_DNA"/>
</dbReference>
<dbReference type="EMBL" id="MT820925">
    <property type="protein sequence ID" value="QOD40321.1"/>
    <property type="molecule type" value="Genomic_DNA"/>
</dbReference>
<dbReference type="EMBL" id="MT820924">
    <property type="protein sequence ID" value="QOD40320.1"/>
    <property type="molecule type" value="Genomic_DNA"/>
</dbReference>
<evidence type="ECO:0000313" key="9">
    <source>
        <dbReference type="EMBL" id="QKE52014.1"/>
    </source>
</evidence>
<dbReference type="EMBL" id="MT820923">
    <property type="protein sequence ID" value="QOD40319.1"/>
    <property type="molecule type" value="Genomic_DNA"/>
</dbReference>
<evidence type="ECO:0000313" key="2">
    <source>
        <dbReference type="EMBL" id="AFH88935.1"/>
    </source>
</evidence>
<dbReference type="EMBL" id="JF915181">
    <property type="protein sequence ID" value="AFH88935.1"/>
    <property type="molecule type" value="Genomic_DNA"/>
</dbReference>
<gene>
    <name evidence="3" type="primary">Cas6</name>
</gene>
<evidence type="ECO:0000313" key="18">
    <source>
        <dbReference type="EMBL" id="QOD40323.1"/>
    </source>
</evidence>
<name>K9LDX5_CORCC</name>
<sequence precursor="true">MKYFPILISAFVAAVAAAPQGPSAVAAAVLPRQTCAFCEYFGNGYCGNTCTGDSWACSNC</sequence>
<dbReference type="EMBL" id="MK890010">
    <property type="protein sequence ID" value="QKE52011.1"/>
    <property type="molecule type" value="Genomic_DNA"/>
</dbReference>
<dbReference type="EMBL" id="JF915182">
    <property type="protein sequence ID" value="AFH88936.1"/>
    <property type="molecule type" value="Genomic_DNA"/>
</dbReference>
<evidence type="ECO:0000313" key="12">
    <source>
        <dbReference type="EMBL" id="QOD40317.1"/>
    </source>
</evidence>
<keyword evidence="1" id="KW-0732">Signal</keyword>
<evidence type="ECO:0000313" key="8">
    <source>
        <dbReference type="EMBL" id="QKE52013.1"/>
    </source>
</evidence>
<dbReference type="EMBL" id="MT820921">
    <property type="protein sequence ID" value="QOD40317.1"/>
    <property type="molecule type" value="Genomic_DNA"/>
</dbReference>
<evidence type="ECO:0000313" key="3">
    <source>
        <dbReference type="EMBL" id="AFH88936.1"/>
    </source>
</evidence>
<evidence type="ECO:0000313" key="16">
    <source>
        <dbReference type="EMBL" id="QOD40321.1"/>
    </source>
</evidence>
<dbReference type="EMBL" id="JF915183">
    <property type="protein sequence ID" value="AFH88937.1"/>
    <property type="molecule type" value="Genomic_DNA"/>
</dbReference>
<evidence type="ECO:0000313" key="10">
    <source>
        <dbReference type="EMBL" id="QOD40315.1"/>
    </source>
</evidence>
<evidence type="ECO:0000313" key="20">
    <source>
        <dbReference type="EMBL" id="QOD40325.1"/>
    </source>
</evidence>
<dbReference type="EMBL" id="MT820920">
    <property type="protein sequence ID" value="QOD40316.1"/>
    <property type="molecule type" value="Genomic_DNA"/>
</dbReference>
<dbReference type="EMBL" id="MT820926">
    <property type="protein sequence ID" value="QOD40322.1"/>
    <property type="molecule type" value="Genomic_DNA"/>
</dbReference>
<dbReference type="EMBL" id="MT820922">
    <property type="protein sequence ID" value="QOD40318.1"/>
    <property type="molecule type" value="Genomic_DNA"/>
</dbReference>
<dbReference type="EMBL" id="MK890011">
    <property type="protein sequence ID" value="QKE52012.1"/>
    <property type="molecule type" value="Genomic_DNA"/>
</dbReference>
<proteinExistence type="predicted"/>
<evidence type="ECO:0000313" key="4">
    <source>
        <dbReference type="EMBL" id="AFH88937.1"/>
    </source>
</evidence>
<feature type="signal peptide" evidence="1">
    <location>
        <begin position="1"/>
        <end position="17"/>
    </location>
</feature>
<evidence type="ECO:0000313" key="6">
    <source>
        <dbReference type="EMBL" id="QKE52011.1"/>
    </source>
</evidence>
<evidence type="ECO:0000313" key="5">
    <source>
        <dbReference type="EMBL" id="QKE52010.1"/>
    </source>
</evidence>
<reference evidence="5" key="2">
    <citation type="submission" date="2019-05" db="EMBL/GenBank/DDBJ databases">
        <authorList>
            <person name="Dal'Sasso T.C.S."/>
            <person name="Oliveira L.O."/>
        </authorList>
    </citation>
    <scope>NUCLEOTIDE SEQUENCE</scope>
    <source>
        <strain evidence="5">Cc_04</strain>
        <strain evidence="6">Cc_12</strain>
        <strain evidence="7">Cc_13</strain>
        <strain evidence="8">Cc_29</strain>
        <strain evidence="9">Cc_35</strain>
    </source>
</reference>
<evidence type="ECO:0000313" key="19">
    <source>
        <dbReference type="EMBL" id="QOD40324.1"/>
    </source>
</evidence>
<evidence type="ECO:0000313" key="24">
    <source>
        <dbReference type="EMBL" id="QOD40329.1"/>
    </source>
</evidence>
<reference evidence="10" key="3">
    <citation type="submission" date="2020-07" db="EMBL/GenBank/DDBJ databases">
        <authorList>
            <person name="Nunes Rondon M."/>
            <person name="Lawrence K.S."/>
        </authorList>
    </citation>
    <scope>NUCLEOTIDE SEQUENCE</scope>
    <source>
        <strain evidence="10">AUB25</strain>
        <strain evidence="11">AUM01</strain>
        <strain evidence="12">AUM05</strain>
        <strain evidence="13">AUR02</strain>
        <strain evidence="14">AUR08</strain>
        <strain evidence="15">AUR15</strain>
        <strain evidence="16">BRW21</strain>
        <strain evidence="17">ELM04</strain>
        <strain evidence="18">ELM07</strain>
        <strain evidence="19">EUF15</strain>
        <strain evidence="20">FHP50</strain>
        <strain evidence="21">FHP61</strain>
        <strain evidence="22">LIM14</strain>
        <strain evidence="23">MAC06</strain>
        <strain evidence="24">TEN01</strain>
    </source>
</reference>
<dbReference type="EMBL" id="MT820919">
    <property type="protein sequence ID" value="QOD40315.1"/>
    <property type="molecule type" value="Genomic_DNA"/>
</dbReference>
<evidence type="ECO:0000313" key="22">
    <source>
        <dbReference type="EMBL" id="QOD40327.1"/>
    </source>
</evidence>
<accession>K9LDX5</accession>
<dbReference type="EMBL" id="MT820930">
    <property type="protein sequence ID" value="QOD40326.1"/>
    <property type="molecule type" value="Genomic_DNA"/>
</dbReference>
<reference evidence="3" key="1">
    <citation type="journal article" date="2014" name="Fungal Biol.">
        <title>Diversity of the cassiicolin gene in Corynespora cassiicola and relation with the pathogenicity in Hevea brasiliensis.</title>
        <authorList>
            <person name="Deon M."/>
            <person name="Fumanal B."/>
            <person name="Gimenez S."/>
            <person name="Bieysse D."/>
            <person name="Oliveira R.R."/>
            <person name="Shuib S.S."/>
            <person name="Breton F."/>
            <person name="Elumalai S."/>
            <person name="Vida J.B."/>
            <person name="Seguin M."/>
            <person name="Leroy T."/>
            <person name="Roeckel-Drevet P."/>
            <person name="Pujade-Renaud V."/>
        </authorList>
    </citation>
    <scope>NUCLEOTIDE SEQUENCE</scope>
    <source>
        <strain evidence="2">ATI13</strain>
        <strain evidence="3">ATI17</strain>
        <strain evidence="4">RUD</strain>
    </source>
</reference>
<dbReference type="EMBL" id="MT820931">
    <property type="protein sequence ID" value="QOD40327.1"/>
    <property type="molecule type" value="Genomic_DNA"/>
</dbReference>
<evidence type="ECO:0000313" key="13">
    <source>
        <dbReference type="EMBL" id="QOD40318.1"/>
    </source>
</evidence>
<dbReference type="EMBL" id="MT820932">
    <property type="protein sequence ID" value="QOD40328.1"/>
    <property type="molecule type" value="Genomic_DNA"/>
</dbReference>
<dbReference type="EMBL" id="MK890013">
    <property type="protein sequence ID" value="QKE52014.1"/>
    <property type="molecule type" value="Genomic_DNA"/>
</dbReference>
<evidence type="ECO:0000313" key="21">
    <source>
        <dbReference type="EMBL" id="QOD40326.1"/>
    </source>
</evidence>
<evidence type="ECO:0000313" key="17">
    <source>
        <dbReference type="EMBL" id="QOD40322.1"/>
    </source>
</evidence>
<evidence type="ECO:0000256" key="1">
    <source>
        <dbReference type="SAM" id="SignalP"/>
    </source>
</evidence>
<dbReference type="EMBL" id="MK890012">
    <property type="protein sequence ID" value="QKE52013.1"/>
    <property type="molecule type" value="Genomic_DNA"/>
</dbReference>
<dbReference type="EMBL" id="MT820927">
    <property type="protein sequence ID" value="QOD40323.1"/>
    <property type="molecule type" value="Genomic_DNA"/>
</dbReference>
<dbReference type="EMBL" id="MT820929">
    <property type="protein sequence ID" value="QOD40325.1"/>
    <property type="molecule type" value="Genomic_DNA"/>
</dbReference>
<protein>
    <submittedName>
        <fullName evidence="3">Cassiicolin</fullName>
    </submittedName>
</protein>